<evidence type="ECO:0000313" key="3">
    <source>
        <dbReference type="Proteomes" id="UP000835052"/>
    </source>
</evidence>
<organism evidence="2 3">
    <name type="scientific">Caenorhabditis auriculariae</name>
    <dbReference type="NCBI Taxonomy" id="2777116"/>
    <lineage>
        <taxon>Eukaryota</taxon>
        <taxon>Metazoa</taxon>
        <taxon>Ecdysozoa</taxon>
        <taxon>Nematoda</taxon>
        <taxon>Chromadorea</taxon>
        <taxon>Rhabditida</taxon>
        <taxon>Rhabditina</taxon>
        <taxon>Rhabditomorpha</taxon>
        <taxon>Rhabditoidea</taxon>
        <taxon>Rhabditidae</taxon>
        <taxon>Peloderinae</taxon>
        <taxon>Caenorhabditis</taxon>
    </lineage>
</organism>
<proteinExistence type="predicted"/>
<evidence type="ECO:0000256" key="1">
    <source>
        <dbReference type="SAM" id="Phobius"/>
    </source>
</evidence>
<keyword evidence="3" id="KW-1185">Reference proteome</keyword>
<protein>
    <submittedName>
        <fullName evidence="2">Uncharacterized protein</fullName>
    </submittedName>
</protein>
<evidence type="ECO:0000313" key="2">
    <source>
        <dbReference type="EMBL" id="CAD6191914.1"/>
    </source>
</evidence>
<gene>
    <name evidence="2" type="ORF">CAUJ_LOCUS7833</name>
</gene>
<keyword evidence="1" id="KW-0812">Transmembrane</keyword>
<keyword evidence="1" id="KW-0472">Membrane</keyword>
<feature type="transmembrane region" description="Helical" evidence="1">
    <location>
        <begin position="73"/>
        <end position="92"/>
    </location>
</feature>
<dbReference type="Proteomes" id="UP000835052">
    <property type="component" value="Unassembled WGS sequence"/>
</dbReference>
<dbReference type="AlphaFoldDB" id="A0A8S1H8W3"/>
<feature type="transmembrane region" description="Helical" evidence="1">
    <location>
        <begin position="112"/>
        <end position="134"/>
    </location>
</feature>
<name>A0A8S1H8W3_9PELO</name>
<comment type="caution">
    <text evidence="2">The sequence shown here is derived from an EMBL/GenBank/DDBJ whole genome shotgun (WGS) entry which is preliminary data.</text>
</comment>
<reference evidence="2" key="1">
    <citation type="submission" date="2020-10" db="EMBL/GenBank/DDBJ databases">
        <authorList>
            <person name="Kikuchi T."/>
        </authorList>
    </citation>
    <scope>NUCLEOTIDE SEQUENCE</scope>
    <source>
        <strain evidence="2">NKZ352</strain>
    </source>
</reference>
<keyword evidence="1" id="KW-1133">Transmembrane helix</keyword>
<accession>A0A8S1H8W3</accession>
<dbReference type="EMBL" id="CAJGYM010000024">
    <property type="protein sequence ID" value="CAD6191914.1"/>
    <property type="molecule type" value="Genomic_DNA"/>
</dbReference>
<sequence length="195" mass="22049">MTANTTLPPVAPVATESAVNMTELLMIRVLELMDAKLGQGMSFLDIFKNGAKVFLFILYCIQYSRTKKICEAHLLLQLFVPIVTFVMFLKIVKDCRVNQKEELPTTYELVIGYQHLPLIIITVAKWLAVVSTLIKVTSIRPVTSFVLCQNDEIYSIIIPLSCILVKFSHSQRFYLFKIIYKGAVKNSNTHSVESG</sequence>